<name>A0A0R3CNZ3_9BRAD</name>
<reference evidence="3 4" key="1">
    <citation type="submission" date="2015-09" db="EMBL/GenBank/DDBJ databases">
        <title>Draft Genome Sequence of the Strain BR 3267 (Bradyrhizobium yuanmingense) recommended as inoculant for cowpea in Brazil.</title>
        <authorList>
            <person name="Simoes-Araujo J.L."/>
            <person name="Zilli J.E."/>
        </authorList>
    </citation>
    <scope>NUCLEOTIDE SEQUENCE [LARGE SCALE GENOMIC DNA]</scope>
    <source>
        <strain evidence="3 4">BR3267</strain>
    </source>
</reference>
<evidence type="ECO:0000313" key="3">
    <source>
        <dbReference type="EMBL" id="KRP99450.1"/>
    </source>
</evidence>
<evidence type="ECO:0000313" key="4">
    <source>
        <dbReference type="Proteomes" id="UP000051380"/>
    </source>
</evidence>
<proteinExistence type="predicted"/>
<dbReference type="GeneID" id="93175787"/>
<keyword evidence="2" id="KW-0732">Signal</keyword>
<evidence type="ECO:0008006" key="5">
    <source>
        <dbReference type="Google" id="ProtNLM"/>
    </source>
</evidence>
<accession>A0A0R3CNZ3</accession>
<dbReference type="RefSeq" id="WP_156446846.1">
    <property type="nucleotide sequence ID" value="NZ_CP104173.1"/>
</dbReference>
<evidence type="ECO:0000256" key="1">
    <source>
        <dbReference type="SAM" id="MobiDB-lite"/>
    </source>
</evidence>
<gene>
    <name evidence="3" type="ORF">AOQ72_13090</name>
</gene>
<feature type="chain" id="PRO_5006434661" description="Pentapeptide MXKDX repeat protein" evidence="2">
    <location>
        <begin position="23"/>
        <end position="80"/>
    </location>
</feature>
<protein>
    <recommendedName>
        <fullName evidence="5">Pentapeptide MXKDX repeat protein</fullName>
    </recommendedName>
</protein>
<feature type="compositionally biased region" description="Basic and acidic residues" evidence="1">
    <location>
        <begin position="65"/>
        <end position="80"/>
    </location>
</feature>
<evidence type="ECO:0000256" key="2">
    <source>
        <dbReference type="SAM" id="SignalP"/>
    </source>
</evidence>
<comment type="caution">
    <text evidence="3">The sequence shown here is derived from an EMBL/GenBank/DDBJ whole genome shotgun (WGS) entry which is preliminary data.</text>
</comment>
<feature type="compositionally biased region" description="Low complexity" evidence="1">
    <location>
        <begin position="49"/>
        <end position="64"/>
    </location>
</feature>
<feature type="region of interest" description="Disordered" evidence="1">
    <location>
        <begin position="23"/>
        <end position="80"/>
    </location>
</feature>
<dbReference type="EMBL" id="LJYF01000012">
    <property type="protein sequence ID" value="KRP99450.1"/>
    <property type="molecule type" value="Genomic_DNA"/>
</dbReference>
<sequence length="80" mass="7661">MKKLATIATAAALAVTSTIALAQGGGGAGSAGVDRTNNSMANDAGKGGPKTTTGAGKTSGSKVKSSTDHGEKTGEKLRGQ</sequence>
<dbReference type="Proteomes" id="UP000051380">
    <property type="component" value="Unassembled WGS sequence"/>
</dbReference>
<organism evidence="3 4">
    <name type="scientific">Bradyrhizobium yuanmingense</name>
    <dbReference type="NCBI Taxonomy" id="108015"/>
    <lineage>
        <taxon>Bacteria</taxon>
        <taxon>Pseudomonadati</taxon>
        <taxon>Pseudomonadota</taxon>
        <taxon>Alphaproteobacteria</taxon>
        <taxon>Hyphomicrobiales</taxon>
        <taxon>Nitrobacteraceae</taxon>
        <taxon>Bradyrhizobium</taxon>
    </lineage>
</organism>
<feature type="signal peptide" evidence="2">
    <location>
        <begin position="1"/>
        <end position="22"/>
    </location>
</feature>
<dbReference type="AlphaFoldDB" id="A0A0R3CNZ3"/>